<comment type="caution">
    <text evidence="2">The sequence shown here is derived from an EMBL/GenBank/DDBJ whole genome shotgun (WGS) entry which is preliminary data.</text>
</comment>
<dbReference type="STRING" id="1286106.MPL1_12833"/>
<accession>M7NXD2</accession>
<organism evidence="2 3">
    <name type="scientific">Methylophaga lonarensis MPL</name>
    <dbReference type="NCBI Taxonomy" id="1286106"/>
    <lineage>
        <taxon>Bacteria</taxon>
        <taxon>Pseudomonadati</taxon>
        <taxon>Pseudomonadota</taxon>
        <taxon>Gammaproteobacteria</taxon>
        <taxon>Thiotrichales</taxon>
        <taxon>Piscirickettsiaceae</taxon>
        <taxon>Methylophaga</taxon>
    </lineage>
</organism>
<evidence type="ECO:0000259" key="1">
    <source>
        <dbReference type="PROSITE" id="PS50851"/>
    </source>
</evidence>
<dbReference type="GO" id="GO:0006935">
    <property type="term" value="P:chemotaxis"/>
    <property type="evidence" value="ECO:0007669"/>
    <property type="project" value="InterPro"/>
</dbReference>
<dbReference type="InterPro" id="IPR002545">
    <property type="entry name" value="CheW-lke_dom"/>
</dbReference>
<protein>
    <submittedName>
        <fullName evidence="2">CheW protein</fullName>
    </submittedName>
</protein>
<dbReference type="eggNOG" id="COG0835">
    <property type="taxonomic scope" value="Bacteria"/>
</dbReference>
<sequence>MPDHPIVDQQEALAVYLRDMFDESPSEITQTAPPIQETQIDIAEPAQEAVAEDWRTQPFQALLMDIHGLQLAIPLQQLCGIREWPDTELPRLPGKPDWYLGLLSEDRLHTQVVDPGHIVLPAEMRQRSATPAYMVLIDEGRWAIACHAVSEVITLHPDDIKWRKIAGKRPWLAGTVLEKMCGILDIAALVGLLKT</sequence>
<keyword evidence="3" id="KW-1185">Reference proteome</keyword>
<dbReference type="SUPFAM" id="SSF50341">
    <property type="entry name" value="CheW-like"/>
    <property type="match status" value="1"/>
</dbReference>
<dbReference type="SMART" id="SM00260">
    <property type="entry name" value="CheW"/>
    <property type="match status" value="1"/>
</dbReference>
<dbReference type="PATRIC" id="fig|1286106.3.peg.2562"/>
<feature type="domain" description="CheW-like" evidence="1">
    <location>
        <begin position="58"/>
        <end position="195"/>
    </location>
</feature>
<name>M7NXD2_9GAMM</name>
<dbReference type="InterPro" id="IPR036061">
    <property type="entry name" value="CheW-like_dom_sf"/>
</dbReference>
<reference evidence="2 3" key="1">
    <citation type="journal article" date="2013" name="Genome Announc.">
        <title>Draft Genome Sequence of Methylophaga lonarensis MPLT, a Haloalkaliphilic (Non-Methane-Utilizing) Methylotroph.</title>
        <authorList>
            <person name="Shetty S.A."/>
            <person name="Marathe N.P."/>
            <person name="Munot H."/>
            <person name="Antony C.P."/>
            <person name="Dhotre D.P."/>
            <person name="Murrell J.C."/>
            <person name="Shouche Y.S."/>
        </authorList>
    </citation>
    <scope>NUCLEOTIDE SEQUENCE [LARGE SCALE GENOMIC DNA]</scope>
    <source>
        <strain evidence="2 3">MPL</strain>
    </source>
</reference>
<dbReference type="EMBL" id="APHR01000080">
    <property type="protein sequence ID" value="EMR11947.1"/>
    <property type="molecule type" value="Genomic_DNA"/>
</dbReference>
<dbReference type="Proteomes" id="UP000012019">
    <property type="component" value="Unassembled WGS sequence"/>
</dbReference>
<dbReference type="GO" id="GO:0007165">
    <property type="term" value="P:signal transduction"/>
    <property type="evidence" value="ECO:0007669"/>
    <property type="project" value="InterPro"/>
</dbReference>
<evidence type="ECO:0000313" key="3">
    <source>
        <dbReference type="Proteomes" id="UP000012019"/>
    </source>
</evidence>
<proteinExistence type="predicted"/>
<evidence type="ECO:0000313" key="2">
    <source>
        <dbReference type="EMBL" id="EMR11947.1"/>
    </source>
</evidence>
<gene>
    <name evidence="2" type="ORF">MPL1_12833</name>
</gene>
<dbReference type="RefSeq" id="WP_009727505.1">
    <property type="nucleotide sequence ID" value="NZ_APHR01000080.1"/>
</dbReference>
<dbReference type="Pfam" id="PF01584">
    <property type="entry name" value="CheW"/>
    <property type="match status" value="1"/>
</dbReference>
<dbReference type="OrthoDB" id="5565759at2"/>
<dbReference type="PROSITE" id="PS50851">
    <property type="entry name" value="CHEW"/>
    <property type="match status" value="1"/>
</dbReference>
<dbReference type="AlphaFoldDB" id="M7NXD2"/>